<feature type="transmembrane region" description="Helical" evidence="1">
    <location>
        <begin position="32"/>
        <end position="53"/>
    </location>
</feature>
<keyword evidence="1" id="KW-0812">Transmembrane</keyword>
<dbReference type="Pfam" id="PF09922">
    <property type="entry name" value="LiaF-like_C"/>
    <property type="match status" value="1"/>
</dbReference>
<name>A0A1E5G1A6_9FIRM</name>
<dbReference type="PANTHER" id="PTHR40763:SF5">
    <property type="entry name" value="MEMBRANE PROTEIN"/>
    <property type="match status" value="1"/>
</dbReference>
<dbReference type="Pfam" id="PF22570">
    <property type="entry name" value="LiaF-TM"/>
    <property type="match status" value="1"/>
</dbReference>
<dbReference type="AlphaFoldDB" id="A0A1E5G1A6"/>
<dbReference type="InterPro" id="IPR054331">
    <property type="entry name" value="LiaF_TM"/>
</dbReference>
<feature type="domain" description="LiaF transmembrane" evidence="3">
    <location>
        <begin position="8"/>
        <end position="111"/>
    </location>
</feature>
<sequence>MNGRGQWWVGAIIIGLGVLLLLNNLGFIDVSIGSIISNYWPVVFVIWGMQFLFSRKSKGEVVTGLILIAIGLIFLGNKHDWFNIDLSFFWKLFWPVILIIIGINFLRGPKTSGKNNWAFLGGIEKSKQPWKLEDGDYWAVLGGIELDLRKAILENREYTISCNALLGGIELIVPKNITVICEGTAVLGGVEMLGEETGGIVSSMKVEQIADPGAPVLKIHCRATLGGVEVTAKD</sequence>
<proteinExistence type="predicted"/>
<dbReference type="InterPro" id="IPR037185">
    <property type="entry name" value="EmrE-like"/>
</dbReference>
<evidence type="ECO:0000259" key="2">
    <source>
        <dbReference type="Pfam" id="PF09922"/>
    </source>
</evidence>
<accession>A0A1E5G1A6</accession>
<keyword evidence="5" id="KW-1185">Reference proteome</keyword>
<feature type="transmembrane region" description="Helical" evidence="1">
    <location>
        <begin position="60"/>
        <end position="76"/>
    </location>
</feature>
<dbReference type="EMBL" id="MIJE01000030">
    <property type="protein sequence ID" value="OEF96694.1"/>
    <property type="molecule type" value="Genomic_DNA"/>
</dbReference>
<keyword evidence="1" id="KW-0472">Membrane</keyword>
<dbReference type="SUPFAM" id="SSF103481">
    <property type="entry name" value="Multidrug resistance efflux transporter EmrE"/>
    <property type="match status" value="1"/>
</dbReference>
<dbReference type="STRING" id="766136.BHF68_06360"/>
<keyword evidence="1" id="KW-1133">Transmembrane helix</keyword>
<protein>
    <recommendedName>
        <fullName evidence="6">Cell wall-active antibiotics response LiaF-like C-terminal domain-containing protein</fullName>
    </recommendedName>
</protein>
<organism evidence="4 5">
    <name type="scientific">Desulfuribacillus alkaliarsenatis</name>
    <dbReference type="NCBI Taxonomy" id="766136"/>
    <lineage>
        <taxon>Bacteria</taxon>
        <taxon>Bacillati</taxon>
        <taxon>Bacillota</taxon>
        <taxon>Desulfuribacillia</taxon>
        <taxon>Desulfuribacillales</taxon>
        <taxon>Desulfuribacillaceae</taxon>
        <taxon>Desulfuribacillus</taxon>
    </lineage>
</organism>
<evidence type="ECO:0000313" key="5">
    <source>
        <dbReference type="Proteomes" id="UP000094296"/>
    </source>
</evidence>
<dbReference type="InterPro" id="IPR024425">
    <property type="entry name" value="LiaF-like_C"/>
</dbReference>
<evidence type="ECO:0000313" key="4">
    <source>
        <dbReference type="EMBL" id="OEF96694.1"/>
    </source>
</evidence>
<dbReference type="OrthoDB" id="1953204at2"/>
<evidence type="ECO:0000256" key="1">
    <source>
        <dbReference type="SAM" id="Phobius"/>
    </source>
</evidence>
<feature type="transmembrane region" description="Helical" evidence="1">
    <location>
        <begin position="7"/>
        <end position="26"/>
    </location>
</feature>
<evidence type="ECO:0000259" key="3">
    <source>
        <dbReference type="Pfam" id="PF22570"/>
    </source>
</evidence>
<gene>
    <name evidence="4" type="ORF">BHF68_06360</name>
</gene>
<feature type="transmembrane region" description="Helical" evidence="1">
    <location>
        <begin position="88"/>
        <end position="106"/>
    </location>
</feature>
<dbReference type="RefSeq" id="WP_069643277.1">
    <property type="nucleotide sequence ID" value="NZ_MIJE01000030.1"/>
</dbReference>
<dbReference type="Proteomes" id="UP000094296">
    <property type="component" value="Unassembled WGS sequence"/>
</dbReference>
<dbReference type="PANTHER" id="PTHR40763">
    <property type="entry name" value="MEMBRANE PROTEIN-RELATED"/>
    <property type="match status" value="1"/>
</dbReference>
<comment type="caution">
    <text evidence="4">The sequence shown here is derived from an EMBL/GenBank/DDBJ whole genome shotgun (WGS) entry which is preliminary data.</text>
</comment>
<feature type="domain" description="Cell wall-active antibiotics response LiaF-like C-terminal" evidence="2">
    <location>
        <begin position="119"/>
        <end position="230"/>
    </location>
</feature>
<reference evidence="4 5" key="1">
    <citation type="submission" date="2016-09" db="EMBL/GenBank/DDBJ databases">
        <title>Draft genome sequence for the type strain of Desulfuribacillus alkaliarsenatis AHT28, an obligately anaerobic, sulfidogenic bacterium isolated from Russian soda lake sediments.</title>
        <authorList>
            <person name="Abin C.A."/>
            <person name="Hollibaugh J.T."/>
        </authorList>
    </citation>
    <scope>NUCLEOTIDE SEQUENCE [LARGE SCALE GENOMIC DNA]</scope>
    <source>
        <strain evidence="4 5">AHT28</strain>
    </source>
</reference>
<evidence type="ECO:0008006" key="6">
    <source>
        <dbReference type="Google" id="ProtNLM"/>
    </source>
</evidence>